<evidence type="ECO:0008006" key="3">
    <source>
        <dbReference type="Google" id="ProtNLM"/>
    </source>
</evidence>
<evidence type="ECO:0000313" key="2">
    <source>
        <dbReference type="Proteomes" id="UP000182152"/>
    </source>
</evidence>
<comment type="caution">
    <text evidence="1">The sequence shown here is derived from an EMBL/GenBank/DDBJ whole genome shotgun (WGS) entry which is preliminary data.</text>
</comment>
<gene>
    <name evidence="1" type="ORF">RV14_GL001408</name>
</gene>
<dbReference type="AlphaFoldDB" id="A0A1L8WR67"/>
<dbReference type="RefSeq" id="WP_071854692.1">
    <property type="nucleotide sequence ID" value="NZ_JXLB01000003.1"/>
</dbReference>
<organism evidence="1 2">
    <name type="scientific">Enterococcus ratti</name>
    <dbReference type="NCBI Taxonomy" id="150033"/>
    <lineage>
        <taxon>Bacteria</taxon>
        <taxon>Bacillati</taxon>
        <taxon>Bacillota</taxon>
        <taxon>Bacilli</taxon>
        <taxon>Lactobacillales</taxon>
        <taxon>Enterococcaceae</taxon>
        <taxon>Enterococcus</taxon>
    </lineage>
</organism>
<dbReference type="Gene3D" id="3.40.630.30">
    <property type="match status" value="1"/>
</dbReference>
<dbReference type="STRING" id="150033.RV14_GL001408"/>
<accession>A0A1L8WR67</accession>
<sequence>MFSDEYVSLFPENWYSTVDPIVELIDKNGALEFSFKVDDDELIESYKLKNYDGLPNEEILGYCFPSVKYTHLRFGYISISPEFRNKGISSYIMTKIILTVISEYPQKNFLIDLKNTSSEITNPLKLYSSLLIKENGKWQYRFFSIRTRSLDIEKLTYHLYKKKKQLESHFNRDK</sequence>
<protein>
    <recommendedName>
        <fullName evidence="3">N-acetyltransferase domain-containing protein</fullName>
    </recommendedName>
</protein>
<name>A0A1L8WR67_9ENTE</name>
<dbReference type="SUPFAM" id="SSF55729">
    <property type="entry name" value="Acyl-CoA N-acyltransferases (Nat)"/>
    <property type="match status" value="1"/>
</dbReference>
<dbReference type="CDD" id="cd04301">
    <property type="entry name" value="NAT_SF"/>
    <property type="match status" value="1"/>
</dbReference>
<reference evidence="1 2" key="1">
    <citation type="submission" date="2014-12" db="EMBL/GenBank/DDBJ databases">
        <title>Draft genome sequences of 29 type strains of Enterococci.</title>
        <authorList>
            <person name="Zhong Z."/>
            <person name="Sun Z."/>
            <person name="Liu W."/>
            <person name="Zhang W."/>
            <person name="Zhang H."/>
        </authorList>
    </citation>
    <scope>NUCLEOTIDE SEQUENCE [LARGE SCALE GENOMIC DNA]</scope>
    <source>
        <strain evidence="1 2">DSM 15687</strain>
    </source>
</reference>
<keyword evidence="2" id="KW-1185">Reference proteome</keyword>
<proteinExistence type="predicted"/>
<dbReference type="InterPro" id="IPR016181">
    <property type="entry name" value="Acyl_CoA_acyltransferase"/>
</dbReference>
<dbReference type="EMBL" id="JXLB01000003">
    <property type="protein sequence ID" value="OJG83530.1"/>
    <property type="molecule type" value="Genomic_DNA"/>
</dbReference>
<evidence type="ECO:0000313" key="1">
    <source>
        <dbReference type="EMBL" id="OJG83530.1"/>
    </source>
</evidence>
<dbReference type="Proteomes" id="UP000182152">
    <property type="component" value="Unassembled WGS sequence"/>
</dbReference>